<reference evidence="3 4" key="1">
    <citation type="submission" date="2018-04" db="EMBL/GenBank/DDBJ databases">
        <title>Serotype diversity and antimicrobial resistance among Salmonella enterica isolated from patients at an equine referral hospital.</title>
        <authorList>
            <person name="Leon I.M."/>
            <person name="Lawhon S.D."/>
            <person name="Norman K.N."/>
            <person name="Threadgill D.S."/>
            <person name="Ohta N."/>
            <person name="Vinasco J."/>
            <person name="Scott H.M."/>
        </authorList>
    </citation>
    <scope>NUCLEOTIDE SEQUENCE [LARGE SCALE GENOMIC DNA]</scope>
    <source>
        <strain evidence="2 3">159</strain>
        <strain evidence="1 4">230</strain>
    </source>
</reference>
<comment type="caution">
    <text evidence="1">The sequence shown here is derived from an EMBL/GenBank/DDBJ whole genome shotgun (WGS) entry which is preliminary data.</text>
</comment>
<accession>A0A2T8XKT0</accession>
<evidence type="ECO:0000313" key="4">
    <source>
        <dbReference type="Proteomes" id="UP000245551"/>
    </source>
</evidence>
<dbReference type="Proteomes" id="UP000245551">
    <property type="component" value="Unassembled WGS sequence"/>
</dbReference>
<evidence type="ECO:0000313" key="3">
    <source>
        <dbReference type="Proteomes" id="UP000245068"/>
    </source>
</evidence>
<organism evidence="1 4">
    <name type="scientific">Salmonella enterica subsp. enterica serovar Gaminara</name>
    <dbReference type="NCBI Taxonomy" id="913070"/>
    <lineage>
        <taxon>Bacteria</taxon>
        <taxon>Pseudomonadati</taxon>
        <taxon>Pseudomonadota</taxon>
        <taxon>Gammaproteobacteria</taxon>
        <taxon>Enterobacterales</taxon>
        <taxon>Enterobacteriaceae</taxon>
        <taxon>Salmonella</taxon>
    </lineage>
</organism>
<proteinExistence type="predicted"/>
<evidence type="ECO:0000313" key="1">
    <source>
        <dbReference type="EMBL" id="PVJ51285.1"/>
    </source>
</evidence>
<dbReference type="AlphaFoldDB" id="A0A2T8XKT0"/>
<dbReference type="EMBL" id="QDOO01000018">
    <property type="protein sequence ID" value="PVM64810.1"/>
    <property type="molecule type" value="Genomic_DNA"/>
</dbReference>
<gene>
    <name evidence="2" type="ORF">C4784_18915</name>
    <name evidence="1" type="ORF">C4855_04535</name>
</gene>
<sequence>MERTVKLLLARFVPGMITAGEVYLGEKSNYKSLKINSREPYVIYKSVFFIICYAVNDTY</sequence>
<dbReference type="EMBL" id="QDLV01000002">
    <property type="protein sequence ID" value="PVJ51285.1"/>
    <property type="molecule type" value="Genomic_DNA"/>
</dbReference>
<name>A0A2T8XKT0_SALET</name>
<dbReference type="Proteomes" id="UP000245068">
    <property type="component" value="Unassembled WGS sequence"/>
</dbReference>
<evidence type="ECO:0000313" key="2">
    <source>
        <dbReference type="EMBL" id="PVM64810.1"/>
    </source>
</evidence>
<protein>
    <submittedName>
        <fullName evidence="1">Uncharacterized protein</fullName>
    </submittedName>
</protein>